<dbReference type="EMBL" id="JAOPHQ010002451">
    <property type="protein sequence ID" value="KAK0146929.1"/>
    <property type="molecule type" value="Genomic_DNA"/>
</dbReference>
<evidence type="ECO:0000256" key="1">
    <source>
        <dbReference type="ARBA" id="ARBA00007936"/>
    </source>
</evidence>
<dbReference type="Gene3D" id="2.80.10.50">
    <property type="match status" value="1"/>
</dbReference>
<keyword evidence="2" id="KW-0732">Signal</keyword>
<gene>
    <name evidence="3" type="primary">Fgf21</name>
    <name evidence="3" type="ORF">N1851_013741</name>
</gene>
<dbReference type="SUPFAM" id="SSF50353">
    <property type="entry name" value="Cytokine"/>
    <property type="match status" value="1"/>
</dbReference>
<dbReference type="GO" id="GO:0008083">
    <property type="term" value="F:growth factor activity"/>
    <property type="evidence" value="ECO:0007669"/>
    <property type="project" value="InterPro"/>
</dbReference>
<evidence type="ECO:0000313" key="4">
    <source>
        <dbReference type="Proteomes" id="UP001174136"/>
    </source>
</evidence>
<organism evidence="3 4">
    <name type="scientific">Merluccius polli</name>
    <name type="common">Benguela hake</name>
    <name type="synonym">Merluccius cadenati</name>
    <dbReference type="NCBI Taxonomy" id="89951"/>
    <lineage>
        <taxon>Eukaryota</taxon>
        <taxon>Metazoa</taxon>
        <taxon>Chordata</taxon>
        <taxon>Craniata</taxon>
        <taxon>Vertebrata</taxon>
        <taxon>Euteleostomi</taxon>
        <taxon>Actinopterygii</taxon>
        <taxon>Neopterygii</taxon>
        <taxon>Teleostei</taxon>
        <taxon>Neoteleostei</taxon>
        <taxon>Acanthomorphata</taxon>
        <taxon>Zeiogadaria</taxon>
        <taxon>Gadariae</taxon>
        <taxon>Gadiformes</taxon>
        <taxon>Gadoidei</taxon>
        <taxon>Merlucciidae</taxon>
        <taxon>Merluccius</taxon>
    </lineage>
</organism>
<accession>A0AA47MVA8</accession>
<sequence length="208" mass="22908">MPVHTHPPSPPPSALLLLLLLLTALLHLGLCFYVPDSGPLLWLGDQVRERHLYTESQRRGLFLEMSPDGQVTGSAAQTPHSVLELRSVRPGDTVIRARLSSLYLCVDRTGHLTGQRQYTESDCTFREVILEDGYTRFLSMHHGLPVSLAPKPGKQGLRFSRFLPLRCSLSEERVLATQQTPEALDLDSGDPLGMGLGSLLSPAFSLDT</sequence>
<evidence type="ECO:0000256" key="2">
    <source>
        <dbReference type="RuleBase" id="RU049442"/>
    </source>
</evidence>
<comment type="caution">
    <text evidence="3">The sequence shown here is derived from an EMBL/GenBank/DDBJ whole genome shotgun (WGS) entry which is preliminary data.</text>
</comment>
<dbReference type="Pfam" id="PF00167">
    <property type="entry name" value="FGF"/>
    <property type="match status" value="1"/>
</dbReference>
<reference evidence="3" key="1">
    <citation type="journal article" date="2023" name="Front. Mar. Sci.">
        <title>A new Merluccius polli reference genome to investigate the effects of global change in West African waters.</title>
        <authorList>
            <person name="Mateo J.L."/>
            <person name="Blanco-Fernandez C."/>
            <person name="Garcia-Vazquez E."/>
            <person name="Machado-Schiaffino G."/>
        </authorList>
    </citation>
    <scope>NUCLEOTIDE SEQUENCE</scope>
    <source>
        <strain evidence="3">C29</strain>
        <tissue evidence="3">Fin</tissue>
    </source>
</reference>
<evidence type="ECO:0000313" key="3">
    <source>
        <dbReference type="EMBL" id="KAK0146929.1"/>
    </source>
</evidence>
<dbReference type="Proteomes" id="UP001174136">
    <property type="component" value="Unassembled WGS sequence"/>
</dbReference>
<dbReference type="PROSITE" id="PS00247">
    <property type="entry name" value="HBGF_FGF"/>
    <property type="match status" value="1"/>
</dbReference>
<dbReference type="InterPro" id="IPR008996">
    <property type="entry name" value="IL1/FGF"/>
</dbReference>
<comment type="similarity">
    <text evidence="1 2">Belongs to the heparin-binding growth factors family.</text>
</comment>
<keyword evidence="4" id="KW-1185">Reference proteome</keyword>
<dbReference type="SMART" id="SM00442">
    <property type="entry name" value="FGF"/>
    <property type="match status" value="1"/>
</dbReference>
<dbReference type="InterPro" id="IPR002209">
    <property type="entry name" value="Fibroblast_GF_fam"/>
</dbReference>
<name>A0AA47MVA8_MERPO</name>
<protein>
    <recommendedName>
        <fullName evidence="2">Fibroblast growth factor</fullName>
        <shortName evidence="2">FGF</shortName>
    </recommendedName>
</protein>
<dbReference type="PANTHER" id="PTHR11486">
    <property type="entry name" value="FIBROBLAST GROWTH FACTOR"/>
    <property type="match status" value="1"/>
</dbReference>
<feature type="chain" id="PRO_5041489300" description="Fibroblast growth factor" evidence="2">
    <location>
        <begin position="32"/>
        <end position="208"/>
    </location>
</feature>
<feature type="signal peptide" evidence="2">
    <location>
        <begin position="1"/>
        <end position="31"/>
    </location>
</feature>
<dbReference type="AlphaFoldDB" id="A0AA47MVA8"/>
<proteinExistence type="inferred from homology"/>